<evidence type="ECO:0000256" key="1">
    <source>
        <dbReference type="ARBA" id="ARBA00008857"/>
    </source>
</evidence>
<evidence type="ECO:0000259" key="6">
    <source>
        <dbReference type="PROSITE" id="PS51898"/>
    </source>
</evidence>
<organism evidence="8 9">
    <name type="scientific">Oryzihumus leptocrescens</name>
    <dbReference type="NCBI Taxonomy" id="297536"/>
    <lineage>
        <taxon>Bacteria</taxon>
        <taxon>Bacillati</taxon>
        <taxon>Actinomycetota</taxon>
        <taxon>Actinomycetes</taxon>
        <taxon>Micrococcales</taxon>
        <taxon>Intrasporangiaceae</taxon>
        <taxon>Oryzihumus</taxon>
    </lineage>
</organism>
<dbReference type="PANTHER" id="PTHR30349:SF41">
    <property type="entry name" value="INTEGRASE_RECOMBINASE PROTEIN MJ0367-RELATED"/>
    <property type="match status" value="1"/>
</dbReference>
<dbReference type="InterPro" id="IPR011010">
    <property type="entry name" value="DNA_brk_join_enz"/>
</dbReference>
<evidence type="ECO:0000259" key="7">
    <source>
        <dbReference type="PROSITE" id="PS51900"/>
    </source>
</evidence>
<dbReference type="Gene3D" id="1.10.443.10">
    <property type="entry name" value="Intergrase catalytic core"/>
    <property type="match status" value="1"/>
</dbReference>
<evidence type="ECO:0000313" key="9">
    <source>
        <dbReference type="Proteomes" id="UP000319514"/>
    </source>
</evidence>
<keyword evidence="3" id="KW-0233">DNA recombination</keyword>
<sequence length="354" mass="38990">MASPASLTRVTVRDAVLQYQESLERRVMRSEMSPTSLHAYTRDLAEFVALLGPDTVLDDVEGDDIEVALTRLAKAPDRRFTKGVKMGQDGSQPQGRGPHARARWFTAVRGLFRWATDRGYVQVDPTLKLSPPRTPKRASGARLGLQAGEARTLRAAPSTKAVDHPRANQSLTLRDEAILRLLIESGPRVSELCGANRTDIRMHEETDRPVLRVHGKGGKDRDLPLTRRTVEAINAYLEQGRPSPPAVTDPADTARSTRVADAERALFVTVRGWRMAPRDVQYLIQRYTRAKLDRRATPHALRHTALTILARSGVDIATVAQIAGHANLSTTSIYMDESMSAAADAVDHSPMADD</sequence>
<proteinExistence type="inferred from homology"/>
<keyword evidence="2 4" id="KW-0238">DNA-binding</keyword>
<dbReference type="PANTHER" id="PTHR30349">
    <property type="entry name" value="PHAGE INTEGRASE-RELATED"/>
    <property type="match status" value="1"/>
</dbReference>
<keyword evidence="9" id="KW-1185">Reference proteome</keyword>
<protein>
    <submittedName>
        <fullName evidence="8">Site-specific recombinase XerD</fullName>
    </submittedName>
</protein>
<accession>A0A542ZJ56</accession>
<evidence type="ECO:0000313" key="8">
    <source>
        <dbReference type="EMBL" id="TQL60339.1"/>
    </source>
</evidence>
<dbReference type="Proteomes" id="UP000319514">
    <property type="component" value="Unassembled WGS sequence"/>
</dbReference>
<name>A0A542ZJ56_9MICO</name>
<dbReference type="SUPFAM" id="SSF56349">
    <property type="entry name" value="DNA breaking-rejoining enzymes"/>
    <property type="match status" value="1"/>
</dbReference>
<evidence type="ECO:0000256" key="4">
    <source>
        <dbReference type="PROSITE-ProRule" id="PRU01248"/>
    </source>
</evidence>
<dbReference type="RefSeq" id="WP_141788251.1">
    <property type="nucleotide sequence ID" value="NZ_BAAAKX010000021.1"/>
</dbReference>
<evidence type="ECO:0000256" key="3">
    <source>
        <dbReference type="ARBA" id="ARBA00023172"/>
    </source>
</evidence>
<dbReference type="PROSITE" id="PS51900">
    <property type="entry name" value="CB"/>
    <property type="match status" value="1"/>
</dbReference>
<dbReference type="GO" id="GO:0003677">
    <property type="term" value="F:DNA binding"/>
    <property type="evidence" value="ECO:0007669"/>
    <property type="project" value="UniProtKB-UniRule"/>
</dbReference>
<dbReference type="Gene3D" id="1.10.150.130">
    <property type="match status" value="1"/>
</dbReference>
<comment type="similarity">
    <text evidence="1">Belongs to the 'phage' integrase family.</text>
</comment>
<evidence type="ECO:0000256" key="2">
    <source>
        <dbReference type="ARBA" id="ARBA00023125"/>
    </source>
</evidence>
<dbReference type="AlphaFoldDB" id="A0A542ZJ56"/>
<feature type="domain" description="Core-binding (CB)" evidence="7">
    <location>
        <begin position="10"/>
        <end position="116"/>
    </location>
</feature>
<feature type="domain" description="Tyr recombinase" evidence="6">
    <location>
        <begin position="148"/>
        <end position="347"/>
    </location>
</feature>
<dbReference type="GO" id="GO:0006310">
    <property type="term" value="P:DNA recombination"/>
    <property type="evidence" value="ECO:0007669"/>
    <property type="project" value="UniProtKB-KW"/>
</dbReference>
<dbReference type="Pfam" id="PF00589">
    <property type="entry name" value="Phage_integrase"/>
    <property type="match status" value="1"/>
</dbReference>
<reference evidence="8 9" key="1">
    <citation type="submission" date="2019-06" db="EMBL/GenBank/DDBJ databases">
        <title>Sequencing the genomes of 1000 actinobacteria strains.</title>
        <authorList>
            <person name="Klenk H.-P."/>
        </authorList>
    </citation>
    <scope>NUCLEOTIDE SEQUENCE [LARGE SCALE GENOMIC DNA]</scope>
    <source>
        <strain evidence="8 9">DSM 18082</strain>
    </source>
</reference>
<dbReference type="InterPro" id="IPR044068">
    <property type="entry name" value="CB"/>
</dbReference>
<dbReference type="InterPro" id="IPR010998">
    <property type="entry name" value="Integrase_recombinase_N"/>
</dbReference>
<dbReference type="EMBL" id="VFOQ01000001">
    <property type="protein sequence ID" value="TQL60339.1"/>
    <property type="molecule type" value="Genomic_DNA"/>
</dbReference>
<dbReference type="PROSITE" id="PS51898">
    <property type="entry name" value="TYR_RECOMBINASE"/>
    <property type="match status" value="1"/>
</dbReference>
<dbReference type="InterPro" id="IPR013762">
    <property type="entry name" value="Integrase-like_cat_sf"/>
</dbReference>
<dbReference type="GO" id="GO:0015074">
    <property type="term" value="P:DNA integration"/>
    <property type="evidence" value="ECO:0007669"/>
    <property type="project" value="InterPro"/>
</dbReference>
<gene>
    <name evidence="8" type="ORF">FB474_1724</name>
</gene>
<comment type="caution">
    <text evidence="8">The sequence shown here is derived from an EMBL/GenBank/DDBJ whole genome shotgun (WGS) entry which is preliminary data.</text>
</comment>
<dbReference type="OrthoDB" id="9801717at2"/>
<evidence type="ECO:0000256" key="5">
    <source>
        <dbReference type="SAM" id="MobiDB-lite"/>
    </source>
</evidence>
<dbReference type="InterPro" id="IPR050090">
    <property type="entry name" value="Tyrosine_recombinase_XerCD"/>
</dbReference>
<feature type="region of interest" description="Disordered" evidence="5">
    <location>
        <begin position="126"/>
        <end position="146"/>
    </location>
</feature>
<dbReference type="InterPro" id="IPR002104">
    <property type="entry name" value="Integrase_catalytic"/>
</dbReference>